<evidence type="ECO:0000256" key="10">
    <source>
        <dbReference type="ARBA" id="ARBA00023136"/>
    </source>
</evidence>
<evidence type="ECO:0000256" key="5">
    <source>
        <dbReference type="ARBA" id="ARBA00022692"/>
    </source>
</evidence>
<evidence type="ECO:0000256" key="1">
    <source>
        <dbReference type="ARBA" id="ARBA00004477"/>
    </source>
</evidence>
<dbReference type="Pfam" id="PF03878">
    <property type="entry name" value="YIF1"/>
    <property type="match status" value="1"/>
</dbReference>
<feature type="compositionally biased region" description="Polar residues" evidence="11">
    <location>
        <begin position="14"/>
        <end position="30"/>
    </location>
</feature>
<dbReference type="GO" id="GO:0005789">
    <property type="term" value="C:endoplasmic reticulum membrane"/>
    <property type="evidence" value="ECO:0007669"/>
    <property type="project" value="UniProtKB-SubCell"/>
</dbReference>
<evidence type="ECO:0000256" key="12">
    <source>
        <dbReference type="SAM" id="Phobius"/>
    </source>
</evidence>
<keyword evidence="5 12" id="KW-0812">Transmembrane</keyword>
<keyword evidence="10 12" id="KW-0472">Membrane</keyword>
<dbReference type="GO" id="GO:0000139">
    <property type="term" value="C:Golgi membrane"/>
    <property type="evidence" value="ECO:0007669"/>
    <property type="project" value="UniProtKB-SubCell"/>
</dbReference>
<sequence>MYQSNHHSGHGENQHSQQGYYPAAPQSNSHLHPVSGMPNMMPPAPRSGQLPVPHAYGLPPVAPPPGPQPPGPQPPGPQPPGPIPFVASAPPHSATFIPPQQPYGQPYNPTTYQQAHQQGQPVPFMPQQQGPPPEAIPGPAPADGVYPGFGMPLNPLGLMTAGGIFGGGQSWGQQYVERMQQRVGYFTGGALHFHFAISQQYVLSKLLMLVAPYLRRWTYTRQPEQMQGGPAFKPPREDTNCPDLYIPLMGLWSYIMLCCGVQAARGKFKPDNAYPLGWSACMAWLAHLLLAKLVLRAMALPASVPWVELAAYTGYSFVPVCLSIVAGQLGGRWAYWAAWTYGSLCMAIFLVRTMKRVIFQETRGYGRDLTLVNYLLLGLALFQFPYAFYLGVRP</sequence>
<organism evidence="13 15">
    <name type="scientific">Volvox reticuliferus</name>
    <dbReference type="NCBI Taxonomy" id="1737510"/>
    <lineage>
        <taxon>Eukaryota</taxon>
        <taxon>Viridiplantae</taxon>
        <taxon>Chlorophyta</taxon>
        <taxon>core chlorophytes</taxon>
        <taxon>Chlorophyceae</taxon>
        <taxon>CS clade</taxon>
        <taxon>Chlamydomonadales</taxon>
        <taxon>Volvocaceae</taxon>
        <taxon>Volvox</taxon>
    </lineage>
</organism>
<dbReference type="EMBL" id="BNCP01000008">
    <property type="protein sequence ID" value="GIL76057.1"/>
    <property type="molecule type" value="Genomic_DNA"/>
</dbReference>
<dbReference type="Proteomes" id="UP000747110">
    <property type="component" value="Unassembled WGS sequence"/>
</dbReference>
<feature type="transmembrane region" description="Helical" evidence="12">
    <location>
        <begin position="333"/>
        <end position="351"/>
    </location>
</feature>
<dbReference type="GO" id="GO:0006888">
    <property type="term" value="P:endoplasmic reticulum to Golgi vesicle-mediated transport"/>
    <property type="evidence" value="ECO:0007669"/>
    <property type="project" value="InterPro"/>
</dbReference>
<dbReference type="AlphaFoldDB" id="A0A8J4FIS6"/>
<keyword evidence="7" id="KW-0653">Protein transport</keyword>
<dbReference type="GO" id="GO:0015031">
    <property type="term" value="P:protein transport"/>
    <property type="evidence" value="ECO:0007669"/>
    <property type="project" value="UniProtKB-KW"/>
</dbReference>
<reference evidence="13" key="1">
    <citation type="journal article" date="2021" name="Proc. Natl. Acad. Sci. U.S.A.">
        <title>Three genomes in the algal genus Volvox reveal the fate of a haploid sex-determining region after a transition to homothallism.</title>
        <authorList>
            <person name="Yamamoto K."/>
            <person name="Hamaji T."/>
            <person name="Kawai-Toyooka H."/>
            <person name="Matsuzaki R."/>
            <person name="Takahashi F."/>
            <person name="Nishimura Y."/>
            <person name="Kawachi M."/>
            <person name="Noguchi H."/>
            <person name="Minakuchi Y."/>
            <person name="Umen J.G."/>
            <person name="Toyoda A."/>
            <person name="Nozaki H."/>
        </authorList>
    </citation>
    <scope>NUCLEOTIDE SEQUENCE</scope>
    <source>
        <strain evidence="14">NIES-3785</strain>
        <strain evidence="13">NIES-3786</strain>
    </source>
</reference>
<comment type="similarity">
    <text evidence="3">Belongs to the YIF1 family.</text>
</comment>
<evidence type="ECO:0000256" key="9">
    <source>
        <dbReference type="ARBA" id="ARBA00023034"/>
    </source>
</evidence>
<name>A0A8J4FIS6_9CHLO</name>
<comment type="caution">
    <text evidence="13">The sequence shown here is derived from an EMBL/GenBank/DDBJ whole genome shotgun (WGS) entry which is preliminary data.</text>
</comment>
<evidence type="ECO:0000256" key="4">
    <source>
        <dbReference type="ARBA" id="ARBA00022448"/>
    </source>
</evidence>
<evidence type="ECO:0000256" key="7">
    <source>
        <dbReference type="ARBA" id="ARBA00022927"/>
    </source>
</evidence>
<feature type="compositionally biased region" description="Low complexity" evidence="11">
    <location>
        <begin position="102"/>
        <end position="114"/>
    </location>
</feature>
<feature type="transmembrane region" description="Helical" evidence="12">
    <location>
        <begin position="307"/>
        <end position="327"/>
    </location>
</feature>
<evidence type="ECO:0000256" key="6">
    <source>
        <dbReference type="ARBA" id="ARBA00022824"/>
    </source>
</evidence>
<evidence type="ECO:0000256" key="2">
    <source>
        <dbReference type="ARBA" id="ARBA00004653"/>
    </source>
</evidence>
<feature type="transmembrane region" description="Helical" evidence="12">
    <location>
        <begin position="276"/>
        <end position="295"/>
    </location>
</feature>
<feature type="compositionally biased region" description="Pro residues" evidence="11">
    <location>
        <begin position="60"/>
        <end position="83"/>
    </location>
</feature>
<dbReference type="EMBL" id="BNCQ01000008">
    <property type="protein sequence ID" value="GIM00766.1"/>
    <property type="molecule type" value="Genomic_DNA"/>
</dbReference>
<feature type="transmembrane region" description="Helical" evidence="12">
    <location>
        <begin position="244"/>
        <end position="264"/>
    </location>
</feature>
<evidence type="ECO:0000256" key="11">
    <source>
        <dbReference type="SAM" id="MobiDB-lite"/>
    </source>
</evidence>
<evidence type="ECO:0000313" key="15">
    <source>
        <dbReference type="Proteomes" id="UP000747110"/>
    </source>
</evidence>
<proteinExistence type="inferred from homology"/>
<feature type="transmembrane region" description="Helical" evidence="12">
    <location>
        <begin position="371"/>
        <end position="392"/>
    </location>
</feature>
<keyword evidence="9" id="KW-0333">Golgi apparatus</keyword>
<keyword evidence="8 12" id="KW-1133">Transmembrane helix</keyword>
<protein>
    <submittedName>
        <fullName evidence="13">Uncharacterized protein</fullName>
    </submittedName>
</protein>
<evidence type="ECO:0000313" key="13">
    <source>
        <dbReference type="EMBL" id="GIL76057.1"/>
    </source>
</evidence>
<dbReference type="GO" id="GO:0005793">
    <property type="term" value="C:endoplasmic reticulum-Golgi intermediate compartment"/>
    <property type="evidence" value="ECO:0007669"/>
    <property type="project" value="TreeGrafter"/>
</dbReference>
<dbReference type="OrthoDB" id="337750at2759"/>
<feature type="region of interest" description="Disordered" evidence="11">
    <location>
        <begin position="1"/>
        <end position="137"/>
    </location>
</feature>
<dbReference type="PANTHER" id="PTHR14083">
    <property type="entry name" value="YIP1 INTERACTING FACTOR HOMOLOG YIF1 PROTEIN"/>
    <property type="match status" value="1"/>
</dbReference>
<dbReference type="InterPro" id="IPR005578">
    <property type="entry name" value="Yif1_fam"/>
</dbReference>
<dbReference type="GO" id="GO:0030134">
    <property type="term" value="C:COPII-coated ER to Golgi transport vesicle"/>
    <property type="evidence" value="ECO:0007669"/>
    <property type="project" value="TreeGrafter"/>
</dbReference>
<evidence type="ECO:0000313" key="14">
    <source>
        <dbReference type="EMBL" id="GIM00766.1"/>
    </source>
</evidence>
<evidence type="ECO:0000256" key="3">
    <source>
        <dbReference type="ARBA" id="ARBA00009727"/>
    </source>
</evidence>
<dbReference type="PANTHER" id="PTHR14083:SF0">
    <property type="entry name" value="YIP1D-INTERACTING FACTOR 1, ISOFORM C"/>
    <property type="match status" value="1"/>
</dbReference>
<keyword evidence="4" id="KW-0813">Transport</keyword>
<comment type="subcellular location">
    <subcellularLocation>
        <location evidence="1">Endoplasmic reticulum membrane</location>
        <topology evidence="1">Multi-pass membrane protein</topology>
    </subcellularLocation>
    <subcellularLocation>
        <location evidence="2">Golgi apparatus membrane</location>
        <topology evidence="2">Multi-pass membrane protein</topology>
    </subcellularLocation>
</comment>
<accession>A0A8J4FIS6</accession>
<keyword evidence="15" id="KW-1185">Reference proteome</keyword>
<keyword evidence="6" id="KW-0256">Endoplasmic reticulum</keyword>
<evidence type="ECO:0000256" key="8">
    <source>
        <dbReference type="ARBA" id="ARBA00022989"/>
    </source>
</evidence>
<gene>
    <name evidence="13" type="ORF">Vretifemale_5792</name>
    <name evidence="14" type="ORF">Vretimale_5693</name>
</gene>
<dbReference type="Proteomes" id="UP000722791">
    <property type="component" value="Unassembled WGS sequence"/>
</dbReference>